<sequence length="556" mass="63843">MLLSSLIFSLSLLLVSNVVSTQDAGRSFKPIGISPGPVVVATKGAVWPRPQQQKKFETFMMVRPNEFTFKVVNKDCEILQNALQRYQKIIENKIKMRKMIRNDESDAKKRDLMTNNKFVGYLDTLKVNLLSKCEDLPYFNMDEKYELKINTPDMPKDALLTSASIWGILRGLETFSQLIYLTDSTALVVNTTAISDFPRFSHRGLLLDTSRHFMPMATIYKMLDAMAMNKFNVFHWHIVDDHSFPYQSTTFPRLASYGAYSPRHMYTQENVKNVLKYATFRGIRVIAEFDTPGHTRSWGEGHPELLTKCYRNNNPDGSLGPMNPIYNTTYAFMDAFLDEIKNVFPDKFTHLGGDEVDYACWESNPELLNYVRKNNITFTQLEELYVKKVIDMTVKKSMIPIVWQEVFDNGLNIPKNTIVHVWKHHSGPYKEEMSRVTKMGYTTLLSSPWYLDHLKDGGDWIKFYNLDPYDFDGNDEQKKKVIGGEACMWSEAVDSTNVMQRVWPRAAAVAEKLWSPPGKNTHLAAARLEEHACRLNLRGIPTQPPNGPGFCPYINI</sequence>
<name>A0AAW2I7S1_9NEOP</name>
<protein>
    <recommendedName>
        <fullName evidence="7">Beta-hexosaminidase</fullName>
        <ecNumber evidence="7">3.2.1.52</ecNumber>
    </recommendedName>
</protein>
<dbReference type="GO" id="GO:0016020">
    <property type="term" value="C:membrane"/>
    <property type="evidence" value="ECO:0007669"/>
    <property type="project" value="TreeGrafter"/>
</dbReference>
<evidence type="ECO:0000256" key="5">
    <source>
        <dbReference type="ARBA" id="ARBA00023180"/>
    </source>
</evidence>
<comment type="similarity">
    <text evidence="2 7">Belongs to the glycosyl hydrolase 20 family.</text>
</comment>
<evidence type="ECO:0000256" key="3">
    <source>
        <dbReference type="ARBA" id="ARBA00022729"/>
    </source>
</evidence>
<dbReference type="PANTHER" id="PTHR22600:SF21">
    <property type="entry name" value="BETA-HEXOSAMINIDASE A"/>
    <property type="match status" value="1"/>
</dbReference>
<dbReference type="InterPro" id="IPR017853">
    <property type="entry name" value="GH"/>
</dbReference>
<feature type="domain" description="Beta-hexosaminidase eukaryotic type N-terminal" evidence="12">
    <location>
        <begin position="46"/>
        <end position="178"/>
    </location>
</feature>
<dbReference type="CDD" id="cd06562">
    <property type="entry name" value="GH20_HexA_HexB-like"/>
    <property type="match status" value="1"/>
</dbReference>
<feature type="disulfide bond" evidence="9">
    <location>
        <begin position="76"/>
        <end position="133"/>
    </location>
</feature>
<dbReference type="Gene3D" id="3.20.20.80">
    <property type="entry name" value="Glycosidases"/>
    <property type="match status" value="1"/>
</dbReference>
<keyword evidence="6 7" id="KW-0326">Glycosidase</keyword>
<organism evidence="13">
    <name type="scientific">Menopon gallinae</name>
    <name type="common">poultry shaft louse</name>
    <dbReference type="NCBI Taxonomy" id="328185"/>
    <lineage>
        <taxon>Eukaryota</taxon>
        <taxon>Metazoa</taxon>
        <taxon>Ecdysozoa</taxon>
        <taxon>Arthropoda</taxon>
        <taxon>Hexapoda</taxon>
        <taxon>Insecta</taxon>
        <taxon>Pterygota</taxon>
        <taxon>Neoptera</taxon>
        <taxon>Paraneoptera</taxon>
        <taxon>Psocodea</taxon>
        <taxon>Troctomorpha</taxon>
        <taxon>Phthiraptera</taxon>
        <taxon>Amblycera</taxon>
        <taxon>Menoponidae</taxon>
        <taxon>Menopon</taxon>
    </lineage>
</organism>
<keyword evidence="3 10" id="KW-0732">Signal</keyword>
<proteinExistence type="inferred from homology"/>
<dbReference type="InterPro" id="IPR029019">
    <property type="entry name" value="HEX_eukaryotic_N"/>
</dbReference>
<dbReference type="InterPro" id="IPR015883">
    <property type="entry name" value="Glyco_hydro_20_cat"/>
</dbReference>
<feature type="domain" description="Glycoside hydrolase family 20 catalytic" evidence="11">
    <location>
        <begin position="200"/>
        <end position="516"/>
    </location>
</feature>
<evidence type="ECO:0000259" key="12">
    <source>
        <dbReference type="Pfam" id="PF14845"/>
    </source>
</evidence>
<evidence type="ECO:0000256" key="6">
    <source>
        <dbReference type="ARBA" id="ARBA00023295"/>
    </source>
</evidence>
<dbReference type="InterPro" id="IPR029018">
    <property type="entry name" value="Hex-like_dom2"/>
</dbReference>
<dbReference type="EMBL" id="JARGDH010000001">
    <property type="protein sequence ID" value="KAL0278260.1"/>
    <property type="molecule type" value="Genomic_DNA"/>
</dbReference>
<feature type="disulfide bond" evidence="9">
    <location>
        <begin position="309"/>
        <end position="360"/>
    </location>
</feature>
<comment type="catalytic activity">
    <reaction evidence="1 7">
        <text>Hydrolysis of terminal non-reducing N-acetyl-D-hexosamine residues in N-acetyl-beta-D-hexosaminides.</text>
        <dbReference type="EC" id="3.2.1.52"/>
    </reaction>
</comment>
<reference evidence="13" key="1">
    <citation type="journal article" date="2024" name="Gigascience">
        <title>Chromosome-level genome of the poultry shaft louse Menopon gallinae provides insight into the host-switching and adaptive evolution of parasitic lice.</title>
        <authorList>
            <person name="Xu Y."/>
            <person name="Ma L."/>
            <person name="Liu S."/>
            <person name="Liang Y."/>
            <person name="Liu Q."/>
            <person name="He Z."/>
            <person name="Tian L."/>
            <person name="Duan Y."/>
            <person name="Cai W."/>
            <person name="Li H."/>
            <person name="Song F."/>
        </authorList>
    </citation>
    <scope>NUCLEOTIDE SEQUENCE</scope>
    <source>
        <strain evidence="13">Cailab_2023a</strain>
    </source>
</reference>
<evidence type="ECO:0000256" key="9">
    <source>
        <dbReference type="PIRSR" id="PIRSR001093-2"/>
    </source>
</evidence>
<evidence type="ECO:0000259" key="11">
    <source>
        <dbReference type="Pfam" id="PF00728"/>
    </source>
</evidence>
<dbReference type="GO" id="GO:0006689">
    <property type="term" value="P:ganglioside catabolic process"/>
    <property type="evidence" value="ECO:0007669"/>
    <property type="project" value="TreeGrafter"/>
</dbReference>
<dbReference type="GO" id="GO:0004563">
    <property type="term" value="F:beta-N-acetylhexosaminidase activity"/>
    <property type="evidence" value="ECO:0007669"/>
    <property type="project" value="UniProtKB-EC"/>
</dbReference>
<dbReference type="PRINTS" id="PR00738">
    <property type="entry name" value="GLHYDRLASE20"/>
</dbReference>
<dbReference type="Pfam" id="PF14845">
    <property type="entry name" value="Glycohydro_20b2"/>
    <property type="match status" value="1"/>
</dbReference>
<evidence type="ECO:0000256" key="7">
    <source>
        <dbReference type="PIRNR" id="PIRNR001093"/>
    </source>
</evidence>
<dbReference type="InterPro" id="IPR025705">
    <property type="entry name" value="Beta_hexosaminidase_sua/sub"/>
</dbReference>
<feature type="active site" description="Proton donor" evidence="8">
    <location>
        <position position="355"/>
    </location>
</feature>
<dbReference type="SUPFAM" id="SSF55545">
    <property type="entry name" value="beta-N-acetylhexosaminidase-like domain"/>
    <property type="match status" value="1"/>
</dbReference>
<dbReference type="SUPFAM" id="SSF51445">
    <property type="entry name" value="(Trans)glycosidases"/>
    <property type="match status" value="1"/>
</dbReference>
<dbReference type="PIRSF" id="PIRSF001093">
    <property type="entry name" value="B-hxosamndse_ab_euk"/>
    <property type="match status" value="1"/>
</dbReference>
<dbReference type="AlphaFoldDB" id="A0AAW2I7S1"/>
<dbReference type="GO" id="GO:0030203">
    <property type="term" value="P:glycosaminoglycan metabolic process"/>
    <property type="evidence" value="ECO:0007669"/>
    <property type="project" value="TreeGrafter"/>
</dbReference>
<evidence type="ECO:0000256" key="1">
    <source>
        <dbReference type="ARBA" id="ARBA00001231"/>
    </source>
</evidence>
<dbReference type="EC" id="3.2.1.52" evidence="7"/>
<gene>
    <name evidence="13" type="ORF">PYX00_000125</name>
</gene>
<evidence type="ECO:0000256" key="10">
    <source>
        <dbReference type="SAM" id="SignalP"/>
    </source>
</evidence>
<dbReference type="GO" id="GO:0005975">
    <property type="term" value="P:carbohydrate metabolic process"/>
    <property type="evidence" value="ECO:0007669"/>
    <property type="project" value="InterPro"/>
</dbReference>
<accession>A0AAW2I7S1</accession>
<keyword evidence="9" id="KW-1015">Disulfide bond</keyword>
<dbReference type="Pfam" id="PF00728">
    <property type="entry name" value="Glyco_hydro_20"/>
    <property type="match status" value="1"/>
</dbReference>
<keyword evidence="5" id="KW-0325">Glycoprotein</keyword>
<evidence type="ECO:0000313" key="13">
    <source>
        <dbReference type="EMBL" id="KAL0278259.1"/>
    </source>
</evidence>
<evidence type="ECO:0000256" key="8">
    <source>
        <dbReference type="PIRSR" id="PIRSR001093-1"/>
    </source>
</evidence>
<dbReference type="EMBL" id="JARGDH010000001">
    <property type="protein sequence ID" value="KAL0278261.1"/>
    <property type="molecule type" value="Genomic_DNA"/>
</dbReference>
<dbReference type="EMBL" id="JARGDH010000001">
    <property type="protein sequence ID" value="KAL0278259.1"/>
    <property type="molecule type" value="Genomic_DNA"/>
</dbReference>
<dbReference type="GO" id="GO:0005764">
    <property type="term" value="C:lysosome"/>
    <property type="evidence" value="ECO:0007669"/>
    <property type="project" value="TreeGrafter"/>
</dbReference>
<evidence type="ECO:0000256" key="4">
    <source>
        <dbReference type="ARBA" id="ARBA00022801"/>
    </source>
</evidence>
<evidence type="ECO:0000256" key="2">
    <source>
        <dbReference type="ARBA" id="ARBA00006285"/>
    </source>
</evidence>
<feature type="signal peptide" evidence="10">
    <location>
        <begin position="1"/>
        <end position="21"/>
    </location>
</feature>
<keyword evidence="4 7" id="KW-0378">Hydrolase</keyword>
<dbReference type="FunFam" id="3.20.20.80:FF:000063">
    <property type="entry name" value="Beta-hexosaminidase"/>
    <property type="match status" value="1"/>
</dbReference>
<dbReference type="PANTHER" id="PTHR22600">
    <property type="entry name" value="BETA-HEXOSAMINIDASE"/>
    <property type="match status" value="1"/>
</dbReference>
<feature type="chain" id="PRO_5044477059" description="Beta-hexosaminidase" evidence="10">
    <location>
        <begin position="22"/>
        <end position="556"/>
    </location>
</feature>
<comment type="caution">
    <text evidence="13">The sequence shown here is derived from an EMBL/GenBank/DDBJ whole genome shotgun (WGS) entry which is preliminary data.</text>
</comment>
<feature type="disulfide bond" evidence="9">
    <location>
        <begin position="533"/>
        <end position="551"/>
    </location>
</feature>
<dbReference type="Gene3D" id="3.30.379.10">
    <property type="entry name" value="Chitobiase/beta-hexosaminidase domain 2-like"/>
    <property type="match status" value="1"/>
</dbReference>